<dbReference type="EMBL" id="MK814615">
    <property type="protein sequence ID" value="QCI04887.1"/>
    <property type="molecule type" value="Genomic_DNA"/>
</dbReference>
<evidence type="ECO:0000256" key="1">
    <source>
        <dbReference type="ARBA" id="ARBA00008091"/>
    </source>
</evidence>
<geneLocation type="plastid" evidence="3"/>
<dbReference type="Pfam" id="PF04485">
    <property type="entry name" value="NblA"/>
    <property type="match status" value="1"/>
</dbReference>
<gene>
    <name evidence="3" type="primary">nblA</name>
</gene>
<dbReference type="InterPro" id="IPR007574">
    <property type="entry name" value="NblA"/>
</dbReference>
<keyword evidence="3" id="KW-0934">Plastid</keyword>
<dbReference type="SUPFAM" id="SSF109859">
    <property type="entry name" value="NblA-like"/>
    <property type="match status" value="1"/>
</dbReference>
<name>A0A4D6WMI1_9FLOR</name>
<evidence type="ECO:0000313" key="3">
    <source>
        <dbReference type="EMBL" id="QCI04887.1"/>
    </source>
</evidence>
<accession>A0A4D6WMI1</accession>
<protein>
    <recommendedName>
        <fullName evidence="2">Uncharacterized protein ycf18</fullName>
    </recommendedName>
</protein>
<dbReference type="Gene3D" id="1.10.287.670">
    <property type="entry name" value="Phycobilisome degradation protein NblA"/>
    <property type="match status" value="1"/>
</dbReference>
<reference evidence="3" key="2">
    <citation type="submission" date="2019-04" db="EMBL/GenBank/DDBJ databases">
        <authorList>
            <person name="Pasella M."/>
        </authorList>
    </citation>
    <scope>NUCLEOTIDE SEQUENCE</scope>
    <source>
        <strain evidence="3">PD2926</strain>
    </source>
</reference>
<reference evidence="3" key="1">
    <citation type="journal article" date="2019" name="Mol. Phylogenet. Evol.">
        <title>Morphological evolution and classification of the red algal order Ceramiales inferred using plastid phylogenomics.</title>
        <authorList>
            <person name="Diaz-Tapia P."/>
            <person name="Pasella M.M."/>
            <person name="Verbruggen H."/>
            <person name="Maggs C.A."/>
        </authorList>
    </citation>
    <scope>NUCLEOTIDE SEQUENCE</scope>
    <source>
        <strain evidence="3">PD2926</strain>
    </source>
</reference>
<proteinExistence type="inferred from homology"/>
<sequence length="55" mass="6767">MTQLNLEQEFKLAIYKKKIYQINQIYIKTYLILSLKQMLIKDNFIKNYLIKHMSL</sequence>
<dbReference type="InterPro" id="IPR036904">
    <property type="entry name" value="NblA_sf"/>
</dbReference>
<evidence type="ECO:0000256" key="2">
    <source>
        <dbReference type="ARBA" id="ARBA00021553"/>
    </source>
</evidence>
<dbReference type="AlphaFoldDB" id="A0A4D6WMI1"/>
<organism evidence="3">
    <name type="scientific">Bornetia secundiflora</name>
    <dbReference type="NCBI Taxonomy" id="2575637"/>
    <lineage>
        <taxon>Eukaryota</taxon>
        <taxon>Rhodophyta</taxon>
        <taxon>Florideophyceae</taxon>
        <taxon>Rhodymeniophycidae</taxon>
        <taxon>Ceramiales</taxon>
        <taxon>Wrangeliaceae</taxon>
        <taxon>Bornetia</taxon>
    </lineage>
</organism>
<comment type="similarity">
    <text evidence="1">Belongs to the ycf18/nblA family.</text>
</comment>